<reference evidence="1" key="1">
    <citation type="submission" date="2024-05" db="EMBL/GenBank/DDBJ databases">
        <title>Isolation and characterization of Sporomusa carbonis sp. nov., a carboxydotrophic hydrogenogen in the genus of Sporomusa isolated from a charcoal burning pile.</title>
        <authorList>
            <person name="Boeer T."/>
            <person name="Rosenbaum F."/>
            <person name="Eysell L."/>
            <person name="Mueller V."/>
            <person name="Daniel R."/>
            <person name="Poehlein A."/>
        </authorList>
    </citation>
    <scope>NUCLEOTIDE SEQUENCE [LARGE SCALE GENOMIC DNA]</scope>
    <source>
        <strain evidence="1">DSM 10669</strain>
    </source>
</reference>
<evidence type="ECO:0000313" key="1">
    <source>
        <dbReference type="EMBL" id="XFO64770.1"/>
    </source>
</evidence>
<name>A0ABZ3IGL9_9FIRM</name>
<accession>A0ABZ3IGL9</accession>
<organism evidence="1 2">
    <name type="scientific">Sporomusa silvacetica DSM 10669</name>
    <dbReference type="NCBI Taxonomy" id="1123289"/>
    <lineage>
        <taxon>Bacteria</taxon>
        <taxon>Bacillati</taxon>
        <taxon>Bacillota</taxon>
        <taxon>Negativicutes</taxon>
        <taxon>Selenomonadales</taxon>
        <taxon>Sporomusaceae</taxon>
        <taxon>Sporomusa</taxon>
    </lineage>
</organism>
<dbReference type="RefSeq" id="WP_094607757.1">
    <property type="nucleotide sequence ID" value="NZ_CP155573.1"/>
</dbReference>
<proteinExistence type="predicted"/>
<evidence type="ECO:0000313" key="2">
    <source>
        <dbReference type="Proteomes" id="UP000216752"/>
    </source>
</evidence>
<dbReference type="Proteomes" id="UP000216752">
    <property type="component" value="Chromosome"/>
</dbReference>
<keyword evidence="2" id="KW-1185">Reference proteome</keyword>
<dbReference type="EMBL" id="CP155573">
    <property type="protein sequence ID" value="XFO64770.1"/>
    <property type="molecule type" value="Genomic_DNA"/>
</dbReference>
<protein>
    <submittedName>
        <fullName evidence="1">Uncharacterized protein</fullName>
    </submittedName>
</protein>
<gene>
    <name evidence="1" type="ORF">SPSIL_008790</name>
</gene>
<sequence>MVDDAIHSVNVGRVAKNVLSIGRFGLFQVEDSNLIATDWFILSVTDDQFWKIQCKLEARQKNVWLYKSKDSIQECTGATAAQTYELYCNLVYEKTEQLKRTSLNLGGIELFTDDGKYIGIQAKHLDMIEYAPVVKKARNRESAIVDDVHVFTIVSKESTESKYLRPLTNHGEGA</sequence>